<evidence type="ECO:0000313" key="2">
    <source>
        <dbReference type="Proteomes" id="UP000265520"/>
    </source>
</evidence>
<organism evidence="1 2">
    <name type="scientific">Trifolium medium</name>
    <dbReference type="NCBI Taxonomy" id="97028"/>
    <lineage>
        <taxon>Eukaryota</taxon>
        <taxon>Viridiplantae</taxon>
        <taxon>Streptophyta</taxon>
        <taxon>Embryophyta</taxon>
        <taxon>Tracheophyta</taxon>
        <taxon>Spermatophyta</taxon>
        <taxon>Magnoliopsida</taxon>
        <taxon>eudicotyledons</taxon>
        <taxon>Gunneridae</taxon>
        <taxon>Pentapetalae</taxon>
        <taxon>rosids</taxon>
        <taxon>fabids</taxon>
        <taxon>Fabales</taxon>
        <taxon>Fabaceae</taxon>
        <taxon>Papilionoideae</taxon>
        <taxon>50 kb inversion clade</taxon>
        <taxon>NPAAA clade</taxon>
        <taxon>Hologalegina</taxon>
        <taxon>IRL clade</taxon>
        <taxon>Trifolieae</taxon>
        <taxon>Trifolium</taxon>
    </lineage>
</organism>
<name>A0A392RMJ8_9FABA</name>
<comment type="caution">
    <text evidence="1">The sequence shown here is derived from an EMBL/GenBank/DDBJ whole genome shotgun (WGS) entry which is preliminary data.</text>
</comment>
<protein>
    <submittedName>
        <fullName evidence="1">Uncharacterized protein</fullName>
    </submittedName>
</protein>
<dbReference type="AlphaFoldDB" id="A0A392RMJ8"/>
<keyword evidence="2" id="KW-1185">Reference proteome</keyword>
<feature type="non-terminal residue" evidence="1">
    <location>
        <position position="91"/>
    </location>
</feature>
<dbReference type="EMBL" id="LXQA010249155">
    <property type="protein sequence ID" value="MCI37861.1"/>
    <property type="molecule type" value="Genomic_DNA"/>
</dbReference>
<dbReference type="Proteomes" id="UP000265520">
    <property type="component" value="Unassembled WGS sequence"/>
</dbReference>
<accession>A0A392RMJ8</accession>
<sequence length="91" mass="10194">MLSEHPLDVSALVASKGPQPPSSIFYCEYCKKPWHNKDMCIKLHGKQEVLRRRGGSLNMKQKQAHVAKGETDLSSFGQNDVERLQSILASI</sequence>
<reference evidence="1 2" key="1">
    <citation type="journal article" date="2018" name="Front. Plant Sci.">
        <title>Red Clover (Trifolium pratense) and Zigzag Clover (T. medium) - A Picture of Genomic Similarities and Differences.</title>
        <authorList>
            <person name="Dluhosova J."/>
            <person name="Istvanek J."/>
            <person name="Nedelnik J."/>
            <person name="Repkova J."/>
        </authorList>
    </citation>
    <scope>NUCLEOTIDE SEQUENCE [LARGE SCALE GENOMIC DNA]</scope>
    <source>
        <strain evidence="2">cv. 10/8</strain>
        <tissue evidence="1">Leaf</tissue>
    </source>
</reference>
<evidence type="ECO:0000313" key="1">
    <source>
        <dbReference type="EMBL" id="MCI37861.1"/>
    </source>
</evidence>
<proteinExistence type="predicted"/>